<evidence type="ECO:0000256" key="3">
    <source>
        <dbReference type="ARBA" id="ARBA00023212"/>
    </source>
</evidence>
<dbReference type="Proteomes" id="UP001281761">
    <property type="component" value="Unassembled WGS sequence"/>
</dbReference>
<reference evidence="7 8" key="1">
    <citation type="journal article" date="2022" name="bioRxiv">
        <title>Genomics of Preaxostyla Flagellates Illuminates Evolutionary Transitions and the Path Towards Mitochondrial Loss.</title>
        <authorList>
            <person name="Novak L.V.F."/>
            <person name="Treitli S.C."/>
            <person name="Pyrih J."/>
            <person name="Halakuc P."/>
            <person name="Pipaliya S.V."/>
            <person name="Vacek V."/>
            <person name="Brzon O."/>
            <person name="Soukal P."/>
            <person name="Eme L."/>
            <person name="Dacks J.B."/>
            <person name="Karnkowska A."/>
            <person name="Elias M."/>
            <person name="Hampl V."/>
        </authorList>
    </citation>
    <scope>NUCLEOTIDE SEQUENCE [LARGE SCALE GENOMIC DNA]</scope>
    <source>
        <strain evidence="7">NAU3</strain>
        <tissue evidence="7">Gut</tissue>
    </source>
</reference>
<feature type="compositionally biased region" description="Basic and acidic residues" evidence="6">
    <location>
        <begin position="324"/>
        <end position="345"/>
    </location>
</feature>
<protein>
    <recommendedName>
        <fullName evidence="5">Cilia-and flagella-associated protein 96</fullName>
    </recommendedName>
</protein>
<evidence type="ECO:0000256" key="4">
    <source>
        <dbReference type="ARBA" id="ARBA00035656"/>
    </source>
</evidence>
<keyword evidence="3" id="KW-0206">Cytoskeleton</keyword>
<evidence type="ECO:0000313" key="8">
    <source>
        <dbReference type="Proteomes" id="UP001281761"/>
    </source>
</evidence>
<comment type="caution">
    <text evidence="7">The sequence shown here is derived from an EMBL/GenBank/DDBJ whole genome shotgun (WGS) entry which is preliminary data.</text>
</comment>
<feature type="region of interest" description="Disordered" evidence="6">
    <location>
        <begin position="180"/>
        <end position="497"/>
    </location>
</feature>
<feature type="compositionally biased region" description="Low complexity" evidence="6">
    <location>
        <begin position="297"/>
        <end position="309"/>
    </location>
</feature>
<comment type="subcellular location">
    <subcellularLocation>
        <location evidence="1">Cytoplasm</location>
        <location evidence="1">Cytoskeleton</location>
        <location evidence="1">Microtubule organizing center</location>
        <location evidence="1">Centrosome</location>
    </subcellularLocation>
</comment>
<feature type="compositionally biased region" description="Basic and acidic residues" evidence="6">
    <location>
        <begin position="438"/>
        <end position="452"/>
    </location>
</feature>
<feature type="compositionally biased region" description="Polar residues" evidence="6">
    <location>
        <begin position="469"/>
        <end position="483"/>
    </location>
</feature>
<sequence>MYSLKKWGTFSEPSKLAVGDPYNPDKDVLKTQRHKGKQFRTAYPHRGRNNDACFDTKIVPIFSRDTYTEPYALDRQKEQERRAGIISDKPFITTYHNPKPAFTGSFTGLFDPNFQYDPPPEEPKLKKGEITHSKRNFITSPGKKGKSGNYHLTIGGTEFGWMPEPFEGYKTERKEVMRERPFVSMSHTSQTFDRSIYTDRDSENDQSQEELLKLMRASHRDRLSTDLSSRKSYAHYSPRSQIRTESGRQRSRDGTVTQRSVDFTTRDSSRPRTERSSGRDSLNRTSRTINSRIIAMRGLRSLSASNRSRSSGRRDFCSTSHSKGTFDRYPTHDDDGIWNTERKEPPPPFPPFIPPSCSRPTFHKFPEYIVDDSRPSPKRSKSDENAVNDDRPPFVSMSHTRHDLQKYPEHSVDPVIKEQRRKDEKTYPPFVSMSHTRGTFEKYPEHYEESGPRRKRMNFFEINHIGEKSNGTTNDPSPRSFTISKPMDDRPTKMGRY</sequence>
<dbReference type="Pfam" id="PF15239">
    <property type="entry name" value="CFAP96-like"/>
    <property type="match status" value="1"/>
</dbReference>
<dbReference type="InterPro" id="IPR029358">
    <property type="entry name" value="CFAP96"/>
</dbReference>
<name>A0ABQ9XZI7_9EUKA</name>
<keyword evidence="2" id="KW-0963">Cytoplasm</keyword>
<proteinExistence type="inferred from homology"/>
<feature type="region of interest" description="Disordered" evidence="6">
    <location>
        <begin position="18"/>
        <end position="44"/>
    </location>
</feature>
<feature type="compositionally biased region" description="Basic and acidic residues" evidence="6">
    <location>
        <begin position="486"/>
        <end position="497"/>
    </location>
</feature>
<evidence type="ECO:0000256" key="6">
    <source>
        <dbReference type="SAM" id="MobiDB-lite"/>
    </source>
</evidence>
<evidence type="ECO:0000256" key="5">
    <source>
        <dbReference type="ARBA" id="ARBA00035693"/>
    </source>
</evidence>
<feature type="compositionally biased region" description="Basic and acidic residues" evidence="6">
    <location>
        <begin position="264"/>
        <end position="282"/>
    </location>
</feature>
<feature type="compositionally biased region" description="Basic residues" evidence="6">
    <location>
        <begin position="31"/>
        <end position="44"/>
    </location>
</feature>
<feature type="compositionally biased region" description="Basic and acidic residues" evidence="6">
    <location>
        <begin position="210"/>
        <end position="224"/>
    </location>
</feature>
<accession>A0ABQ9XZI7</accession>
<evidence type="ECO:0000256" key="1">
    <source>
        <dbReference type="ARBA" id="ARBA00004300"/>
    </source>
</evidence>
<gene>
    <name evidence="7" type="ORF">BLNAU_8156</name>
</gene>
<dbReference type="PANTHER" id="PTHR31144">
    <property type="entry name" value="UPF0602 PROTEIN C4ORF47"/>
    <property type="match status" value="1"/>
</dbReference>
<dbReference type="PANTHER" id="PTHR31144:SF1">
    <property type="entry name" value="UPF0602 PROTEIN C4ORF47"/>
    <property type="match status" value="1"/>
</dbReference>
<evidence type="ECO:0000256" key="2">
    <source>
        <dbReference type="ARBA" id="ARBA00022490"/>
    </source>
</evidence>
<feature type="compositionally biased region" description="Polar residues" evidence="6">
    <location>
        <begin position="254"/>
        <end position="263"/>
    </location>
</feature>
<organism evidence="7 8">
    <name type="scientific">Blattamonas nauphoetae</name>
    <dbReference type="NCBI Taxonomy" id="2049346"/>
    <lineage>
        <taxon>Eukaryota</taxon>
        <taxon>Metamonada</taxon>
        <taxon>Preaxostyla</taxon>
        <taxon>Oxymonadida</taxon>
        <taxon>Blattamonas</taxon>
    </lineage>
</organism>
<comment type="similarity">
    <text evidence="4">Belongs to the CFAP96 family.</text>
</comment>
<evidence type="ECO:0000313" key="7">
    <source>
        <dbReference type="EMBL" id="KAK2956879.1"/>
    </source>
</evidence>
<feature type="compositionally biased region" description="Basic and acidic residues" evidence="6">
    <location>
        <begin position="400"/>
        <end position="426"/>
    </location>
</feature>
<dbReference type="EMBL" id="JARBJD010000051">
    <property type="protein sequence ID" value="KAK2956879.1"/>
    <property type="molecule type" value="Genomic_DNA"/>
</dbReference>
<keyword evidence="8" id="KW-1185">Reference proteome</keyword>
<feature type="compositionally biased region" description="Basic and acidic residues" evidence="6">
    <location>
        <begin position="371"/>
        <end position="392"/>
    </location>
</feature>